<gene>
    <name evidence="6" type="ORF">HPLM_LOCUS20021</name>
</gene>
<reference evidence="6 7" key="2">
    <citation type="submission" date="2018-11" db="EMBL/GenBank/DDBJ databases">
        <authorList>
            <consortium name="Pathogen Informatics"/>
        </authorList>
    </citation>
    <scope>NUCLEOTIDE SEQUENCE [LARGE SCALE GENOMIC DNA]</scope>
    <source>
        <strain evidence="6 7">MHpl1</strain>
    </source>
</reference>
<dbReference type="GO" id="GO:0005525">
    <property type="term" value="F:GTP binding"/>
    <property type="evidence" value="ECO:0007669"/>
    <property type="project" value="UniProtKB-KW"/>
</dbReference>
<feature type="compositionally biased region" description="Polar residues" evidence="5">
    <location>
        <begin position="14"/>
        <end position="23"/>
    </location>
</feature>
<keyword evidence="3" id="KW-0378">Hydrolase</keyword>
<evidence type="ECO:0000256" key="1">
    <source>
        <dbReference type="ARBA" id="ARBA00022490"/>
    </source>
</evidence>
<protein>
    <submittedName>
        <fullName evidence="8">Ribosome biogenesis protein NOP53</fullName>
    </submittedName>
</protein>
<dbReference type="STRING" id="6290.A0A0N4X6N7"/>
<reference evidence="8" key="1">
    <citation type="submission" date="2017-02" db="UniProtKB">
        <authorList>
            <consortium name="WormBaseParasite"/>
        </authorList>
    </citation>
    <scope>IDENTIFICATION</scope>
</reference>
<accession>A0A0N4X6N7</accession>
<dbReference type="WBParaSite" id="HPLM_0002002901-mRNA-1">
    <property type="protein sequence ID" value="HPLM_0002002901-mRNA-1"/>
    <property type="gene ID" value="HPLM_0002002901"/>
</dbReference>
<proteinExistence type="predicted"/>
<keyword evidence="7" id="KW-1185">Reference proteome</keyword>
<dbReference type="GO" id="GO:0005829">
    <property type="term" value="C:cytosol"/>
    <property type="evidence" value="ECO:0007669"/>
    <property type="project" value="TreeGrafter"/>
</dbReference>
<keyword evidence="4" id="KW-0342">GTP-binding</keyword>
<keyword evidence="1" id="KW-0963">Cytoplasm</keyword>
<dbReference type="InterPro" id="IPR043358">
    <property type="entry name" value="GNL1-like"/>
</dbReference>
<evidence type="ECO:0000256" key="4">
    <source>
        <dbReference type="ARBA" id="ARBA00023134"/>
    </source>
</evidence>
<evidence type="ECO:0000313" key="7">
    <source>
        <dbReference type="Proteomes" id="UP000268014"/>
    </source>
</evidence>
<sequence>MTKRRPSNKKPTGVNKSLGNSLMNERVKVRQAHQRSKYDAEEIENPAFMDVETIKNIDSITEETSLEEFLAKANLAGTEFTAERQQFRVIEKETAVVVPSRVDYENNLELQRQLEHRLKIPRRPSRALYNTADELTQLENESFLKWRSDLAELQEKDGLTLTPFERNPEMWRELWRVVERSDVVVQSDTCV</sequence>
<evidence type="ECO:0000313" key="8">
    <source>
        <dbReference type="WBParaSite" id="HPLM_0002002901-mRNA-1"/>
    </source>
</evidence>
<dbReference type="PANTHER" id="PTHR45709">
    <property type="entry name" value="LARGE SUBUNIT GTPASE 1 HOMOLOG-RELATED"/>
    <property type="match status" value="1"/>
</dbReference>
<evidence type="ECO:0000256" key="3">
    <source>
        <dbReference type="ARBA" id="ARBA00022801"/>
    </source>
</evidence>
<dbReference type="Proteomes" id="UP000268014">
    <property type="component" value="Unassembled WGS sequence"/>
</dbReference>
<dbReference type="GO" id="GO:0003924">
    <property type="term" value="F:GTPase activity"/>
    <property type="evidence" value="ECO:0007669"/>
    <property type="project" value="InterPro"/>
</dbReference>
<organism evidence="8">
    <name type="scientific">Haemonchus placei</name>
    <name type="common">Barber's pole worm</name>
    <dbReference type="NCBI Taxonomy" id="6290"/>
    <lineage>
        <taxon>Eukaryota</taxon>
        <taxon>Metazoa</taxon>
        <taxon>Ecdysozoa</taxon>
        <taxon>Nematoda</taxon>
        <taxon>Chromadorea</taxon>
        <taxon>Rhabditida</taxon>
        <taxon>Rhabditina</taxon>
        <taxon>Rhabditomorpha</taxon>
        <taxon>Strongyloidea</taxon>
        <taxon>Trichostrongylidae</taxon>
        <taxon>Haemonchus</taxon>
    </lineage>
</organism>
<dbReference type="EMBL" id="UZAF01021782">
    <property type="protein sequence ID" value="VDO80941.1"/>
    <property type="molecule type" value="Genomic_DNA"/>
</dbReference>
<name>A0A0N4X6N7_HAEPC</name>
<dbReference type="PANTHER" id="PTHR45709:SF2">
    <property type="entry name" value="LARGE SUBUNIT GTPASE 1 HOMOLOG"/>
    <property type="match status" value="1"/>
</dbReference>
<evidence type="ECO:0000256" key="2">
    <source>
        <dbReference type="ARBA" id="ARBA00022741"/>
    </source>
</evidence>
<feature type="region of interest" description="Disordered" evidence="5">
    <location>
        <begin position="1"/>
        <end position="24"/>
    </location>
</feature>
<dbReference type="OrthoDB" id="2365484at2759"/>
<keyword evidence="2" id="KW-0547">Nucleotide-binding</keyword>
<dbReference type="GO" id="GO:0000054">
    <property type="term" value="P:ribosomal subunit export from nucleus"/>
    <property type="evidence" value="ECO:0007669"/>
    <property type="project" value="TreeGrafter"/>
</dbReference>
<dbReference type="AlphaFoldDB" id="A0A0N4X6N7"/>
<evidence type="ECO:0000256" key="5">
    <source>
        <dbReference type="SAM" id="MobiDB-lite"/>
    </source>
</evidence>
<evidence type="ECO:0000313" key="6">
    <source>
        <dbReference type="EMBL" id="VDO80941.1"/>
    </source>
</evidence>